<gene>
    <name evidence="1" type="ORF">F8M41_023137</name>
</gene>
<organism evidence="1 2">
    <name type="scientific">Gigaspora margarita</name>
    <dbReference type="NCBI Taxonomy" id="4874"/>
    <lineage>
        <taxon>Eukaryota</taxon>
        <taxon>Fungi</taxon>
        <taxon>Fungi incertae sedis</taxon>
        <taxon>Mucoromycota</taxon>
        <taxon>Glomeromycotina</taxon>
        <taxon>Glomeromycetes</taxon>
        <taxon>Diversisporales</taxon>
        <taxon>Gigasporaceae</taxon>
        <taxon>Gigaspora</taxon>
    </lineage>
</organism>
<proteinExistence type="predicted"/>
<sequence length="392" mass="45703">MLLAQHSPFDILNTNINILVWQEICKMIIIQSTKITQMFISNVPNSFFDLLKNLSLNNFQSLSHLIEFEYHVTTNSNISTFSNLLNVCKNISNLTINLRATPSKSFIKLIQSQNTIKFMKITFEYDPPSRFINSLLTHADNLTHLCVSCAREDIFPKIFFNCPTFSNLRFLKCHNSYIEPIFPKYHYLKQMKSVDLNLPNLEILEFDCETLFLYEVMAQIIKGTHGKLEKIYVSYPIYYVNPNIINQNILNSCPNLKVLTTFVTKDTLEIILAILTSCRSLEGIAFYSSTDEINSILNHLSLNPLKSLYNLKFDNTDTRWIFSIKNMKLVLKSLKRVDLVNKLNISLIYKDIDVDPDEIMDLFDRYYGKIIASYFVESKTDIVYEFDDWQRL</sequence>
<dbReference type="EMBL" id="WTPW01000075">
    <property type="protein sequence ID" value="KAF0551568.1"/>
    <property type="molecule type" value="Genomic_DNA"/>
</dbReference>
<dbReference type="SUPFAM" id="SSF52047">
    <property type="entry name" value="RNI-like"/>
    <property type="match status" value="1"/>
</dbReference>
<comment type="caution">
    <text evidence="1">The sequence shown here is derived from an EMBL/GenBank/DDBJ whole genome shotgun (WGS) entry which is preliminary data.</text>
</comment>
<protein>
    <submittedName>
        <fullName evidence="1">Uncharacterized protein</fullName>
    </submittedName>
</protein>
<dbReference type="AlphaFoldDB" id="A0A8H4ETD5"/>
<keyword evidence="2" id="KW-1185">Reference proteome</keyword>
<evidence type="ECO:0000313" key="1">
    <source>
        <dbReference type="EMBL" id="KAF0551568.1"/>
    </source>
</evidence>
<dbReference type="Gene3D" id="3.80.10.10">
    <property type="entry name" value="Ribonuclease Inhibitor"/>
    <property type="match status" value="1"/>
</dbReference>
<name>A0A8H4ETD5_GIGMA</name>
<dbReference type="InterPro" id="IPR032675">
    <property type="entry name" value="LRR_dom_sf"/>
</dbReference>
<dbReference type="Proteomes" id="UP000439903">
    <property type="component" value="Unassembled WGS sequence"/>
</dbReference>
<accession>A0A8H4ETD5</accession>
<reference evidence="1 2" key="1">
    <citation type="journal article" date="2019" name="Environ. Microbiol.">
        <title>At the nexus of three kingdoms: the genome of the mycorrhizal fungus Gigaspora margarita provides insights into plant, endobacterial and fungal interactions.</title>
        <authorList>
            <person name="Venice F."/>
            <person name="Ghignone S."/>
            <person name="Salvioli di Fossalunga A."/>
            <person name="Amselem J."/>
            <person name="Novero M."/>
            <person name="Xianan X."/>
            <person name="Sedzielewska Toro K."/>
            <person name="Morin E."/>
            <person name="Lipzen A."/>
            <person name="Grigoriev I.V."/>
            <person name="Henrissat B."/>
            <person name="Martin F.M."/>
            <person name="Bonfante P."/>
        </authorList>
    </citation>
    <scope>NUCLEOTIDE SEQUENCE [LARGE SCALE GENOMIC DNA]</scope>
    <source>
        <strain evidence="1 2">BEG34</strain>
    </source>
</reference>
<evidence type="ECO:0000313" key="2">
    <source>
        <dbReference type="Proteomes" id="UP000439903"/>
    </source>
</evidence>
<dbReference type="OrthoDB" id="2338937at2759"/>